<feature type="region of interest" description="Disordered" evidence="1">
    <location>
        <begin position="140"/>
        <end position="258"/>
    </location>
</feature>
<feature type="region of interest" description="Disordered" evidence="1">
    <location>
        <begin position="1"/>
        <end position="31"/>
    </location>
</feature>
<reference evidence="2" key="1">
    <citation type="submission" date="2020-11" db="EMBL/GenBank/DDBJ databases">
        <authorList>
            <consortium name="DOE Joint Genome Institute"/>
            <person name="Ahrendt S."/>
            <person name="Riley R."/>
            <person name="Andreopoulos W."/>
            <person name="Labutti K."/>
            <person name="Pangilinan J."/>
            <person name="Ruiz-Duenas F.J."/>
            <person name="Barrasa J.M."/>
            <person name="Sanchez-Garcia M."/>
            <person name="Camarero S."/>
            <person name="Miyauchi S."/>
            <person name="Serrano A."/>
            <person name="Linde D."/>
            <person name="Babiker R."/>
            <person name="Drula E."/>
            <person name="Ayuso-Fernandez I."/>
            <person name="Pacheco R."/>
            <person name="Padilla G."/>
            <person name="Ferreira P."/>
            <person name="Barriuso J."/>
            <person name="Kellner H."/>
            <person name="Castanera R."/>
            <person name="Alfaro M."/>
            <person name="Ramirez L."/>
            <person name="Pisabarro A.G."/>
            <person name="Kuo A."/>
            <person name="Tritt A."/>
            <person name="Lipzen A."/>
            <person name="He G."/>
            <person name="Yan M."/>
            <person name="Ng V."/>
            <person name="Cullen D."/>
            <person name="Martin F."/>
            <person name="Rosso M.-N."/>
            <person name="Henrissat B."/>
            <person name="Hibbett D."/>
            <person name="Martinez A.T."/>
            <person name="Grigoriev I.V."/>
        </authorList>
    </citation>
    <scope>NUCLEOTIDE SEQUENCE</scope>
    <source>
        <strain evidence="2">AH 40177</strain>
    </source>
</reference>
<keyword evidence="3" id="KW-1185">Reference proteome</keyword>
<gene>
    <name evidence="2" type="ORF">BDP27DRAFT_1427628</name>
</gene>
<dbReference type="AlphaFoldDB" id="A0A9P5PCQ7"/>
<protein>
    <submittedName>
        <fullName evidence="2">Uncharacterized protein</fullName>
    </submittedName>
</protein>
<proteinExistence type="predicted"/>
<evidence type="ECO:0000256" key="1">
    <source>
        <dbReference type="SAM" id="MobiDB-lite"/>
    </source>
</evidence>
<dbReference type="Proteomes" id="UP000772434">
    <property type="component" value="Unassembled WGS sequence"/>
</dbReference>
<organism evidence="2 3">
    <name type="scientific">Rhodocollybia butyracea</name>
    <dbReference type="NCBI Taxonomy" id="206335"/>
    <lineage>
        <taxon>Eukaryota</taxon>
        <taxon>Fungi</taxon>
        <taxon>Dikarya</taxon>
        <taxon>Basidiomycota</taxon>
        <taxon>Agaricomycotina</taxon>
        <taxon>Agaricomycetes</taxon>
        <taxon>Agaricomycetidae</taxon>
        <taxon>Agaricales</taxon>
        <taxon>Marasmiineae</taxon>
        <taxon>Omphalotaceae</taxon>
        <taxon>Rhodocollybia</taxon>
    </lineage>
</organism>
<dbReference type="OrthoDB" id="3002151at2759"/>
<evidence type="ECO:0000313" key="2">
    <source>
        <dbReference type="EMBL" id="KAF9062721.1"/>
    </source>
</evidence>
<feature type="compositionally biased region" description="Basic residues" evidence="1">
    <location>
        <begin position="171"/>
        <end position="181"/>
    </location>
</feature>
<dbReference type="EMBL" id="JADNRY010000164">
    <property type="protein sequence ID" value="KAF9062721.1"/>
    <property type="molecule type" value="Genomic_DNA"/>
</dbReference>
<feature type="compositionally biased region" description="Polar residues" evidence="1">
    <location>
        <begin position="147"/>
        <end position="156"/>
    </location>
</feature>
<evidence type="ECO:0000313" key="3">
    <source>
        <dbReference type="Proteomes" id="UP000772434"/>
    </source>
</evidence>
<sequence length="258" mass="27861">MSSNFEPSPPWHRRFPASLSQSAPSLSSTSRNLIIPDSTHVSPFCYPAISPPPSKSTVSLGQSVSECSSSFQSLKMEMGWSFRTQLEQIELGRLRASDDQDVDLTLYESPEEDLDEHPIPFVPIRSKSVSSSFSSAASCSATHRPGFSSSRKSLPNPSGYANPGIIQQPCRSKHSRSKRSRVQPGSTRTRDGSGSPYIHARATHNSQHHRTTTYSSDSSSPPSPTTSSRTSSSSKYSFANILNPKPTSAKPASASTPG</sequence>
<accession>A0A9P5PCQ7</accession>
<feature type="compositionally biased region" description="Low complexity" evidence="1">
    <location>
        <begin position="212"/>
        <end position="234"/>
    </location>
</feature>
<comment type="caution">
    <text evidence="2">The sequence shown here is derived from an EMBL/GenBank/DDBJ whole genome shotgun (WGS) entry which is preliminary data.</text>
</comment>
<name>A0A9P5PCQ7_9AGAR</name>
<feature type="compositionally biased region" description="Low complexity" evidence="1">
    <location>
        <begin position="16"/>
        <end position="30"/>
    </location>
</feature>